<dbReference type="InterPro" id="IPR001633">
    <property type="entry name" value="EAL_dom"/>
</dbReference>
<dbReference type="OrthoDB" id="9813903at2"/>
<feature type="domain" description="EAL" evidence="1">
    <location>
        <begin position="1"/>
        <end position="233"/>
    </location>
</feature>
<evidence type="ECO:0000313" key="2">
    <source>
        <dbReference type="EMBL" id="ABE54876.1"/>
    </source>
</evidence>
<organism evidence="2 3">
    <name type="scientific">Shewanella denitrificans (strain OS217 / ATCC BAA-1090 / DSM 15013)</name>
    <dbReference type="NCBI Taxonomy" id="318161"/>
    <lineage>
        <taxon>Bacteria</taxon>
        <taxon>Pseudomonadati</taxon>
        <taxon>Pseudomonadota</taxon>
        <taxon>Gammaproteobacteria</taxon>
        <taxon>Alteromonadales</taxon>
        <taxon>Shewanellaceae</taxon>
        <taxon>Shewanella</taxon>
    </lineage>
</organism>
<dbReference type="CDD" id="cd01948">
    <property type="entry name" value="EAL"/>
    <property type="match status" value="1"/>
</dbReference>
<sequence length="244" mass="27594">MDIDHLSLSCEYQPLIEPLSLTLWGYEALARFKDAELRPIPPNLVFERLHATPELFAQVEYLAKSFQLEHAPSGRLFINIDPHGMQGEWVKPMLALLAPHANLTVELIENTCMNEAQMAIDLVQIFKQHGVSCALDDIGAPGTMLCVELMTKMDYLKFDRQWLTKLDDGDHYALLASLVDYGKHTGKLCILEGIETEQQLHWAKQLKVDLVQGFLFRSQFINPVQSVSCNKALALMLTDLKMLA</sequence>
<name>Q12NV0_SHEDO</name>
<dbReference type="Proteomes" id="UP000001982">
    <property type="component" value="Chromosome"/>
</dbReference>
<dbReference type="InterPro" id="IPR050706">
    <property type="entry name" value="Cyclic-di-GMP_PDE-like"/>
</dbReference>
<accession>Q12NV0</accession>
<keyword evidence="3" id="KW-1185">Reference proteome</keyword>
<dbReference type="PANTHER" id="PTHR33121:SF76">
    <property type="entry name" value="SIGNALING PROTEIN"/>
    <property type="match status" value="1"/>
</dbReference>
<dbReference type="Gene3D" id="3.20.20.450">
    <property type="entry name" value="EAL domain"/>
    <property type="match status" value="1"/>
</dbReference>
<dbReference type="GO" id="GO:0071111">
    <property type="term" value="F:cyclic-guanylate-specific phosphodiesterase activity"/>
    <property type="evidence" value="ECO:0007669"/>
    <property type="project" value="InterPro"/>
</dbReference>
<dbReference type="Pfam" id="PF00563">
    <property type="entry name" value="EAL"/>
    <property type="match status" value="1"/>
</dbReference>
<dbReference type="EMBL" id="CP000302">
    <property type="protein sequence ID" value="ABE54876.1"/>
    <property type="molecule type" value="Genomic_DNA"/>
</dbReference>
<evidence type="ECO:0000313" key="3">
    <source>
        <dbReference type="Proteomes" id="UP000001982"/>
    </source>
</evidence>
<proteinExistence type="predicted"/>
<dbReference type="STRING" id="318161.Sden_1592"/>
<dbReference type="HOGENOM" id="CLU_000445_70_50_6"/>
<dbReference type="InterPro" id="IPR035919">
    <property type="entry name" value="EAL_sf"/>
</dbReference>
<dbReference type="RefSeq" id="WP_011496034.1">
    <property type="nucleotide sequence ID" value="NC_007954.1"/>
</dbReference>
<dbReference type="eggNOG" id="COG2200">
    <property type="taxonomic scope" value="Bacteria"/>
</dbReference>
<dbReference type="SMART" id="SM00052">
    <property type="entry name" value="EAL"/>
    <property type="match status" value="1"/>
</dbReference>
<dbReference type="AlphaFoldDB" id="Q12NV0"/>
<dbReference type="SUPFAM" id="SSF141868">
    <property type="entry name" value="EAL domain-like"/>
    <property type="match status" value="1"/>
</dbReference>
<dbReference type="KEGG" id="sdn:Sden_1592"/>
<protein>
    <submittedName>
        <fullName evidence="2">Diguanylate phosphodiesterase</fullName>
    </submittedName>
</protein>
<dbReference type="PANTHER" id="PTHR33121">
    <property type="entry name" value="CYCLIC DI-GMP PHOSPHODIESTERASE PDEF"/>
    <property type="match status" value="1"/>
</dbReference>
<gene>
    <name evidence="2" type="ordered locus">Sden_1592</name>
</gene>
<evidence type="ECO:0000259" key="1">
    <source>
        <dbReference type="PROSITE" id="PS50883"/>
    </source>
</evidence>
<dbReference type="PROSITE" id="PS50883">
    <property type="entry name" value="EAL"/>
    <property type="match status" value="1"/>
</dbReference>
<reference evidence="2 3" key="1">
    <citation type="submission" date="2006-03" db="EMBL/GenBank/DDBJ databases">
        <title>Complete sequence of Shewanella denitrificans OS217.</title>
        <authorList>
            <consortium name="US DOE Joint Genome Institute"/>
            <person name="Copeland A."/>
            <person name="Lucas S."/>
            <person name="Lapidus A."/>
            <person name="Barry K."/>
            <person name="Detter J.C."/>
            <person name="Glavina del Rio T."/>
            <person name="Hammon N."/>
            <person name="Israni S."/>
            <person name="Dalin E."/>
            <person name="Tice H."/>
            <person name="Pitluck S."/>
            <person name="Brettin T."/>
            <person name="Bruce D."/>
            <person name="Han C."/>
            <person name="Tapia R."/>
            <person name="Gilna P."/>
            <person name="Kiss H."/>
            <person name="Schmutz J."/>
            <person name="Larimer F."/>
            <person name="Land M."/>
            <person name="Hauser L."/>
            <person name="Kyrpides N."/>
            <person name="Lykidis A."/>
            <person name="Richardson P."/>
        </authorList>
    </citation>
    <scope>NUCLEOTIDE SEQUENCE [LARGE SCALE GENOMIC DNA]</scope>
    <source>
        <strain evidence="3">OS217 / ATCC BAA-1090 / DSM 15013</strain>
    </source>
</reference>